<dbReference type="InterPro" id="IPR002575">
    <property type="entry name" value="Aminoglycoside_PTrfase"/>
</dbReference>
<dbReference type="GO" id="GO:0016740">
    <property type="term" value="F:transferase activity"/>
    <property type="evidence" value="ECO:0007669"/>
    <property type="project" value="UniProtKB-KW"/>
</dbReference>
<dbReference type="Gene3D" id="3.90.1200.10">
    <property type="match status" value="1"/>
</dbReference>
<feature type="domain" description="Aminoglycoside phosphotransferase" evidence="1">
    <location>
        <begin position="18"/>
        <end position="208"/>
    </location>
</feature>
<accession>A0A2T7B2R6</accession>
<dbReference type="SUPFAM" id="SSF56112">
    <property type="entry name" value="Protein kinase-like (PK-like)"/>
    <property type="match status" value="1"/>
</dbReference>
<dbReference type="Pfam" id="PF01636">
    <property type="entry name" value="APH"/>
    <property type="match status" value="1"/>
</dbReference>
<dbReference type="RefSeq" id="WP_075199065.1">
    <property type="nucleotide sequence ID" value="NZ_CP187984.1"/>
</dbReference>
<dbReference type="AlphaFoldDB" id="A0A2T7B2R6"/>
<keyword evidence="2" id="KW-0808">Transferase</keyword>
<dbReference type="InterPro" id="IPR011009">
    <property type="entry name" value="Kinase-like_dom_sf"/>
</dbReference>
<reference evidence="2" key="1">
    <citation type="submission" date="2016-12" db="EMBL/GenBank/DDBJ databases">
        <title>Analysis of the Molecular Diversity Among Cronobacter Species Isolated from Filth Flies Using a Pan Genomic DNA Microarray.</title>
        <authorList>
            <person name="Pava-Ripoll M."/>
            <person name="Tall B."/>
            <person name="Farber J."/>
            <person name="Fanning S."/>
            <person name="Lehner A."/>
            <person name="Stephan R."/>
            <person name="Pagotto F."/>
            <person name="Iverson C."/>
            <person name="Ziobro G."/>
            <person name="Miller A."/>
            <person name="Pearson R."/>
            <person name="Yan Q."/>
            <person name="Kim M."/>
            <person name="Jeong S."/>
            <person name="Park J."/>
            <person name="Jun S."/>
            <person name="Choi H."/>
            <person name="Chung T."/>
            <person name="Yoo Y."/>
            <person name="Park E."/>
            <person name="Hwang S."/>
            <person name="Lee B."/>
            <person name="Sathyamoorthy V."/>
            <person name="Carter L."/>
            <person name="Mammel M."/>
            <person name="Jackson S."/>
            <person name="Kothary M."/>
            <person name="Patel I."/>
            <person name="Grim C."/>
            <person name="Gopinath G."/>
            <person name="Gangiredla J."/>
            <person name="Chase H."/>
        </authorList>
    </citation>
    <scope>NUCLEOTIDE SEQUENCE [LARGE SCALE GENOMIC DNA]</scope>
    <source>
        <strain evidence="2">MOD1-Sh41s</strain>
    </source>
</reference>
<organism evidence="2">
    <name type="scientific">Cronobacter turicensis</name>
    <dbReference type="NCBI Taxonomy" id="413502"/>
    <lineage>
        <taxon>Bacteria</taxon>
        <taxon>Pseudomonadati</taxon>
        <taxon>Pseudomonadota</taxon>
        <taxon>Gammaproteobacteria</taxon>
        <taxon>Enterobacterales</taxon>
        <taxon>Enterobacteriaceae</taxon>
        <taxon>Cronobacter</taxon>
    </lineage>
</organism>
<proteinExistence type="predicted"/>
<protein>
    <submittedName>
        <fullName evidence="2">Aminoglycoside phosphotransferase</fullName>
    </submittedName>
</protein>
<evidence type="ECO:0000313" key="2">
    <source>
        <dbReference type="EMBL" id="PUX19985.1"/>
    </source>
</evidence>
<sequence length="267" mass="30106">MLKEDRMSDDLSRMGAARVVVFIDEAGRQVIEKCPVGDVEYHFYHHAAHELAGAGVQTPALLAASPEHRKLTLESIPFPLDQNAVADDDVLAMLARLHLYPAHPAWRYHDHDWSASALEASLAPLALPDKSARQFRHFHRHSDVLFYPHGLISGDSNAGNWGRREHGDLVLFDWERFGRGHPAIDLAPLIKGMGTPQGFVQLAERYARLTSKHDVNELARAIAIAKAWIVTEVVTLLHQRQKTALPVYLDWYRENLPGWLEETVIMV</sequence>
<evidence type="ECO:0000259" key="1">
    <source>
        <dbReference type="Pfam" id="PF01636"/>
    </source>
</evidence>
<gene>
    <name evidence="2" type="ORF">BS411_15680</name>
</gene>
<comment type="caution">
    <text evidence="2">The sequence shown here is derived from an EMBL/GenBank/DDBJ whole genome shotgun (WGS) entry which is preliminary data.</text>
</comment>
<name>A0A2T7B2R6_9ENTR</name>
<dbReference type="EMBL" id="MSAG01000027">
    <property type="protein sequence ID" value="PUX19985.1"/>
    <property type="molecule type" value="Genomic_DNA"/>
</dbReference>
<dbReference type="OrthoDB" id="4833090at2"/>